<sequence length="293" mass="32277">MTEKILSVRGLNKSFKHKQVLFDVAFDCQAGRIVALVGANGAGKTTIMKAILGLIKSSGEVEIAGKRVGFNHSVSSSDVGALIEYPGIYPFLTGRQHLEMFAQDLTYLDQLVAKLKMTAYIDRPANKYSLGMKQKLGVALALINRPKFVILDEPMNGLDPQATRDLRNLIEEEAKKGTSFLISSHILAELQKFADDVVIVKHGRVVKNSTMAELLAKDQLLITLKTSDDKQARQVLAAADYKVLATPELKIVCQTEADVETALVLVQERGILIKNLFRNSGDLEKTVLDLIER</sequence>
<comment type="caution">
    <text evidence="6">The sequence shown here is derived from an EMBL/GenBank/DDBJ whole genome shotgun (WGS) entry which is preliminary data.</text>
</comment>
<dbReference type="AlphaFoldDB" id="A0A231QDE7"/>
<dbReference type="Proteomes" id="UP000215261">
    <property type="component" value="Unassembled WGS sequence"/>
</dbReference>
<keyword evidence="4 6" id="KW-0067">ATP-binding</keyword>
<dbReference type="PROSITE" id="PS50893">
    <property type="entry name" value="ABC_TRANSPORTER_2"/>
    <property type="match status" value="1"/>
</dbReference>
<dbReference type="SUPFAM" id="SSF52540">
    <property type="entry name" value="P-loop containing nucleoside triphosphate hydrolases"/>
    <property type="match status" value="1"/>
</dbReference>
<evidence type="ECO:0000259" key="5">
    <source>
        <dbReference type="PROSITE" id="PS50893"/>
    </source>
</evidence>
<accession>A0A231QDE7</accession>
<evidence type="ECO:0000256" key="1">
    <source>
        <dbReference type="ARBA" id="ARBA00005417"/>
    </source>
</evidence>
<evidence type="ECO:0000313" key="6">
    <source>
        <dbReference type="EMBL" id="OXS38649.1"/>
    </source>
</evidence>
<dbReference type="InterPro" id="IPR027417">
    <property type="entry name" value="P-loop_NTPase"/>
</dbReference>
<dbReference type="GO" id="GO:0005524">
    <property type="term" value="F:ATP binding"/>
    <property type="evidence" value="ECO:0007669"/>
    <property type="project" value="UniProtKB-KW"/>
</dbReference>
<evidence type="ECO:0000256" key="3">
    <source>
        <dbReference type="ARBA" id="ARBA00022741"/>
    </source>
</evidence>
<dbReference type="Pfam" id="PF00005">
    <property type="entry name" value="ABC_tran"/>
    <property type="match status" value="1"/>
</dbReference>
<dbReference type="PANTHER" id="PTHR43335">
    <property type="entry name" value="ABC TRANSPORTER, ATP-BINDING PROTEIN"/>
    <property type="match status" value="1"/>
</dbReference>
<dbReference type="EMBL" id="LUGO01000070">
    <property type="protein sequence ID" value="OXS38649.1"/>
    <property type="molecule type" value="Genomic_DNA"/>
</dbReference>
<dbReference type="InterPro" id="IPR017871">
    <property type="entry name" value="ABC_transporter-like_CS"/>
</dbReference>
<protein>
    <submittedName>
        <fullName evidence="6">ABC transporter ATP-binding protein</fullName>
    </submittedName>
</protein>
<organism evidence="6 7">
    <name type="scientific">Ligilactobacillus agilis</name>
    <dbReference type="NCBI Taxonomy" id="1601"/>
    <lineage>
        <taxon>Bacteria</taxon>
        <taxon>Bacillati</taxon>
        <taxon>Bacillota</taxon>
        <taxon>Bacilli</taxon>
        <taxon>Lactobacillales</taxon>
        <taxon>Lactobacillaceae</taxon>
        <taxon>Ligilactobacillus</taxon>
    </lineage>
</organism>
<dbReference type="InterPro" id="IPR003593">
    <property type="entry name" value="AAA+_ATPase"/>
</dbReference>
<dbReference type="GO" id="GO:0016887">
    <property type="term" value="F:ATP hydrolysis activity"/>
    <property type="evidence" value="ECO:0007669"/>
    <property type="project" value="InterPro"/>
</dbReference>
<feature type="domain" description="ABC transporter" evidence="5">
    <location>
        <begin position="6"/>
        <end position="227"/>
    </location>
</feature>
<dbReference type="PANTHER" id="PTHR43335:SF4">
    <property type="entry name" value="ABC TRANSPORTER, ATP-BINDING PROTEIN"/>
    <property type="match status" value="1"/>
</dbReference>
<keyword evidence="3" id="KW-0547">Nucleotide-binding</keyword>
<evidence type="ECO:0000256" key="2">
    <source>
        <dbReference type="ARBA" id="ARBA00022448"/>
    </source>
</evidence>
<dbReference type="RefSeq" id="WP_089144038.1">
    <property type="nucleotide sequence ID" value="NZ_LUGD01000101.1"/>
</dbReference>
<dbReference type="InterPro" id="IPR003439">
    <property type="entry name" value="ABC_transporter-like_ATP-bd"/>
</dbReference>
<gene>
    <name evidence="6" type="ORF">AYP69_08525</name>
</gene>
<keyword evidence="2" id="KW-0813">Transport</keyword>
<dbReference type="SMART" id="SM00382">
    <property type="entry name" value="AAA"/>
    <property type="match status" value="1"/>
</dbReference>
<dbReference type="PROSITE" id="PS00211">
    <property type="entry name" value="ABC_TRANSPORTER_1"/>
    <property type="match status" value="1"/>
</dbReference>
<proteinExistence type="inferred from homology"/>
<comment type="similarity">
    <text evidence="1">Belongs to the ABC transporter superfamily.</text>
</comment>
<reference evidence="6 7" key="1">
    <citation type="submission" date="2016-03" db="EMBL/GenBank/DDBJ databases">
        <title>Sequencing of Lactobacillus Species from Commercial Turkeys.</title>
        <authorList>
            <person name="Johnson T.J."/>
            <person name="Youmans B.P."/>
            <person name="Case K.A."/>
        </authorList>
    </citation>
    <scope>NUCLEOTIDE SEQUENCE [LARGE SCALE GENOMIC DNA]</scope>
    <source>
        <strain evidence="6 7">UMNLA1</strain>
    </source>
</reference>
<dbReference type="Gene3D" id="3.40.50.300">
    <property type="entry name" value="P-loop containing nucleotide triphosphate hydrolases"/>
    <property type="match status" value="1"/>
</dbReference>
<evidence type="ECO:0000313" key="7">
    <source>
        <dbReference type="Proteomes" id="UP000215261"/>
    </source>
</evidence>
<evidence type="ECO:0000256" key="4">
    <source>
        <dbReference type="ARBA" id="ARBA00022840"/>
    </source>
</evidence>
<name>A0A231QDE7_9LACO</name>